<dbReference type="PANTHER" id="PTHR45586:SF1">
    <property type="entry name" value="LIPOPOLYSACCHARIDE ASSEMBLY PROTEIN B"/>
    <property type="match status" value="1"/>
</dbReference>
<name>A0A0D2JNB7_9BACT</name>
<evidence type="ECO:0008006" key="7">
    <source>
        <dbReference type="Google" id="ProtNLM"/>
    </source>
</evidence>
<dbReference type="AlphaFoldDB" id="A0A0D2JNB7"/>
<keyword evidence="4" id="KW-0812">Transmembrane</keyword>
<keyword evidence="1" id="KW-0677">Repeat</keyword>
<sequence length="945" mass="108514">MRMALWRLWPAVLGRPRRPGKSPHSDSFGVWVNCAVRPNLFSIIGCFLPLIFLIAPSWAAQTIVPEKAYISDFKARRQLGLFYTYSKKYEKALLLLEELYRKNPQKSFLLADMAELELARGHAKKCRELYIKACELHPYDPKLLLDQARAMNLWGDFYRMERIYRQALLINPKDFETSFNLARLLMSAQRFVESEWLYLALLSEDVSVDAVYSSLSKVAWQAGDLDKCLDYAAKALALKADDPVALENSAKVLLKKGYYQKARDYYARLARLPAHQVPGLLGQGEAFLKQGESKKAQNLFAKARQKEPDNPEVQYYFFGTGKALQKDKLNRLLKRGGLTAGDLSAWGGFLARKGHFKEASLFYRASLKVDPDFFPARMGLAETLGSAHEYDKANQLLAQMALDFPGVAKVLITRARVLAWSENYRESLDLYREIGKLNPNDPMPFLEGARTAVWAKDMNLALTLYDRLLIPPLDQVLAERLKLVERNKGLKPDAWPDKASGLLDAVLSARQAKASPRPYSNYQNLSSAFSKESEELARVERSALQRILQDLYPVYLIQKQAAWEKKAKLALWNRHFARALREYQELVRFQPGNREARFDLAQSQCALGLCGSEAQTYEKLLELDALHNLAALALSRQRRRKNPRLGGNYSFWQEKGYGERAQVARSRVDLGFEVPVFCRFKFEAKSHQWSERPIHWAGESKADGFSVNASGPLNPWLRGGLGWTHKNYKPKDLSDLDNGHISLKTNLCDYLELAFGWQREDLVQNAFSIRQGVYADTTWLGIKTQISRRLTALLDLNYLDYNDDNQGQIENLSVAYSFTEHPREFNLMFKLEHRDHEYETREVFGGDQLLDMIHPYWAPQNWWGVALTAEWRHDLSQYFFCGAEKHYYEIRVSLSDDNDDNPGGAIEALWHIDFCDHWDLEAKGSLHSSDKWEAQGLWVQIGYRF</sequence>
<evidence type="ECO:0000256" key="3">
    <source>
        <dbReference type="PROSITE-ProRule" id="PRU00339"/>
    </source>
</evidence>
<feature type="repeat" description="TPR" evidence="3">
    <location>
        <begin position="277"/>
        <end position="310"/>
    </location>
</feature>
<keyword evidence="4" id="KW-1133">Transmembrane helix</keyword>
<feature type="repeat" description="TPR" evidence="3">
    <location>
        <begin position="73"/>
        <end position="106"/>
    </location>
</feature>
<dbReference type="PROSITE" id="PS50005">
    <property type="entry name" value="TPR"/>
    <property type="match status" value="3"/>
</dbReference>
<gene>
    <name evidence="5" type="ORF">X474_26780</name>
</gene>
<proteinExistence type="predicted"/>
<evidence type="ECO:0000313" key="6">
    <source>
        <dbReference type="Proteomes" id="UP000032233"/>
    </source>
</evidence>
<evidence type="ECO:0000256" key="1">
    <source>
        <dbReference type="ARBA" id="ARBA00022737"/>
    </source>
</evidence>
<evidence type="ECO:0000256" key="2">
    <source>
        <dbReference type="ARBA" id="ARBA00022803"/>
    </source>
</evidence>
<dbReference type="PANTHER" id="PTHR45586">
    <property type="entry name" value="TPR REPEAT-CONTAINING PROTEIN PA4667"/>
    <property type="match status" value="1"/>
</dbReference>
<dbReference type="Pfam" id="PF13432">
    <property type="entry name" value="TPR_16"/>
    <property type="match status" value="1"/>
</dbReference>
<reference evidence="5 6" key="1">
    <citation type="submission" date="2013-11" db="EMBL/GenBank/DDBJ databases">
        <title>Metagenomic analysis of a methanogenic consortium involved in long chain n-alkane degradation.</title>
        <authorList>
            <person name="Davidova I.A."/>
            <person name="Callaghan A.V."/>
            <person name="Wawrik B."/>
            <person name="Pruitt S."/>
            <person name="Marks C."/>
            <person name="Duncan K.E."/>
            <person name="Suflita J.M."/>
        </authorList>
    </citation>
    <scope>NUCLEOTIDE SEQUENCE [LARGE SCALE GENOMIC DNA]</scope>
    <source>
        <strain evidence="5 6">SPR</strain>
    </source>
</reference>
<feature type="repeat" description="TPR" evidence="3">
    <location>
        <begin position="408"/>
        <end position="441"/>
    </location>
</feature>
<dbReference type="STRING" id="1429043.X474_26780"/>
<feature type="transmembrane region" description="Helical" evidence="4">
    <location>
        <begin position="40"/>
        <end position="59"/>
    </location>
</feature>
<keyword evidence="4" id="KW-0472">Membrane</keyword>
<dbReference type="InterPro" id="IPR011990">
    <property type="entry name" value="TPR-like_helical_dom_sf"/>
</dbReference>
<evidence type="ECO:0000256" key="4">
    <source>
        <dbReference type="SAM" id="Phobius"/>
    </source>
</evidence>
<organism evidence="5 6">
    <name type="scientific">Dethiosulfatarculus sandiegensis</name>
    <dbReference type="NCBI Taxonomy" id="1429043"/>
    <lineage>
        <taxon>Bacteria</taxon>
        <taxon>Pseudomonadati</taxon>
        <taxon>Thermodesulfobacteriota</taxon>
        <taxon>Desulfarculia</taxon>
        <taxon>Desulfarculales</taxon>
        <taxon>Desulfarculaceae</taxon>
        <taxon>Dethiosulfatarculus</taxon>
    </lineage>
</organism>
<dbReference type="Proteomes" id="UP000032233">
    <property type="component" value="Unassembled WGS sequence"/>
</dbReference>
<dbReference type="InParanoid" id="A0A0D2JNB7"/>
<comment type="caution">
    <text evidence="5">The sequence shown here is derived from an EMBL/GenBank/DDBJ whole genome shotgun (WGS) entry which is preliminary data.</text>
</comment>
<keyword evidence="6" id="KW-1185">Reference proteome</keyword>
<protein>
    <recommendedName>
        <fullName evidence="7">Tetratricopeptide repeat protein</fullName>
    </recommendedName>
</protein>
<dbReference type="EMBL" id="AZAC01000078">
    <property type="protein sequence ID" value="KIX10980.1"/>
    <property type="molecule type" value="Genomic_DNA"/>
</dbReference>
<dbReference type="SUPFAM" id="SSF48452">
    <property type="entry name" value="TPR-like"/>
    <property type="match status" value="2"/>
</dbReference>
<dbReference type="SMART" id="SM00028">
    <property type="entry name" value="TPR"/>
    <property type="match status" value="9"/>
</dbReference>
<dbReference type="InterPro" id="IPR019734">
    <property type="entry name" value="TPR_rpt"/>
</dbReference>
<dbReference type="Gene3D" id="1.25.40.10">
    <property type="entry name" value="Tetratricopeptide repeat domain"/>
    <property type="match status" value="3"/>
</dbReference>
<accession>A0A0D2JNB7</accession>
<keyword evidence="2 3" id="KW-0802">TPR repeat</keyword>
<evidence type="ECO:0000313" key="5">
    <source>
        <dbReference type="EMBL" id="KIX10980.1"/>
    </source>
</evidence>
<dbReference type="InterPro" id="IPR051012">
    <property type="entry name" value="CellSynth/LPSAsmb/PSIAsmb"/>
</dbReference>